<dbReference type="PROSITE" id="PS00376">
    <property type="entry name" value="ADOMET_SYNTHASE_1"/>
    <property type="match status" value="1"/>
</dbReference>
<keyword evidence="10" id="KW-0963">Cytoplasm</keyword>
<feature type="domain" description="S-adenosylmethionine synthetase central" evidence="14">
    <location>
        <begin position="115"/>
        <end position="232"/>
    </location>
</feature>
<accession>A0ABM9I4F2</accession>
<comment type="pathway">
    <text evidence="1 10">Amino-acid biosynthesis; S-adenosyl-L-methionine biosynthesis; S-adenosyl-L-methionine from L-methionine: step 1/1.</text>
</comment>
<keyword evidence="7 10" id="KW-0067">ATP-binding</keyword>
<comment type="subcellular location">
    <subcellularLocation>
        <location evidence="10 11">Cytoplasm</location>
    </subcellularLocation>
</comment>
<gene>
    <name evidence="10 16" type="primary">metK</name>
    <name evidence="16" type="ORF">MSZNOR_3153</name>
</gene>
<feature type="binding site" evidence="10">
    <location>
        <position position="18"/>
    </location>
    <ligand>
        <name>Mg(2+)</name>
        <dbReference type="ChEBI" id="CHEBI:18420"/>
    </ligand>
</feature>
<feature type="binding site" description="in other chain" evidence="10">
    <location>
        <begin position="231"/>
        <end position="232"/>
    </location>
    <ligand>
        <name>ATP</name>
        <dbReference type="ChEBI" id="CHEBI:30616"/>
        <note>ligand shared between two neighboring subunits</note>
    </ligand>
</feature>
<dbReference type="Gene3D" id="3.30.300.10">
    <property type="match status" value="3"/>
</dbReference>
<dbReference type="SUPFAM" id="SSF55973">
    <property type="entry name" value="S-adenosylmethionine synthetase"/>
    <property type="match status" value="3"/>
</dbReference>
<dbReference type="EC" id="2.5.1.6" evidence="10"/>
<name>A0ABM9I4F2_9GAMM</name>
<comment type="similarity">
    <text evidence="2 10 12">Belongs to the AdoMet synthase family.</text>
</comment>
<comment type="cofactor">
    <cofactor evidence="10">
        <name>K(+)</name>
        <dbReference type="ChEBI" id="CHEBI:29103"/>
    </cofactor>
    <text evidence="10">Binds 1 potassium ion per subunit.</text>
</comment>
<dbReference type="Pfam" id="PF02773">
    <property type="entry name" value="S-AdoMet_synt_C"/>
    <property type="match status" value="1"/>
</dbReference>
<feature type="binding site" description="in other chain" evidence="10">
    <location>
        <begin position="165"/>
        <end position="167"/>
    </location>
    <ligand>
        <name>ATP</name>
        <dbReference type="ChEBI" id="CHEBI:30616"/>
        <note>ligand shared between two neighboring subunits</note>
    </ligand>
</feature>
<reference evidence="16 17" key="1">
    <citation type="submission" date="2023-03" db="EMBL/GenBank/DDBJ databases">
        <authorList>
            <person name="Pearce D."/>
        </authorList>
    </citation>
    <scope>NUCLEOTIDE SEQUENCE [LARGE SCALE GENOMIC DNA]</scope>
    <source>
        <strain evidence="16">Msz</strain>
    </source>
</reference>
<dbReference type="InterPro" id="IPR022629">
    <property type="entry name" value="S-AdoMet_synt_central"/>
</dbReference>
<dbReference type="NCBIfam" id="TIGR01034">
    <property type="entry name" value="metK"/>
    <property type="match status" value="1"/>
</dbReference>
<dbReference type="InterPro" id="IPR022628">
    <property type="entry name" value="S-AdoMet_synt_N"/>
</dbReference>
<evidence type="ECO:0000256" key="9">
    <source>
        <dbReference type="ARBA" id="ARBA00022958"/>
    </source>
</evidence>
<comment type="subunit">
    <text evidence="10">Homotetramer; dimer of dimers.</text>
</comment>
<feature type="binding site" description="in other chain" evidence="10">
    <location>
        <position position="16"/>
    </location>
    <ligand>
        <name>ATP</name>
        <dbReference type="ChEBI" id="CHEBI:30616"/>
        <note>ligand shared between two neighboring subunits</note>
    </ligand>
</feature>
<dbReference type="InterPro" id="IPR002133">
    <property type="entry name" value="S-AdoMet_synthetase"/>
</dbReference>
<evidence type="ECO:0000256" key="10">
    <source>
        <dbReference type="HAMAP-Rule" id="MF_00086"/>
    </source>
</evidence>
<dbReference type="PIRSF" id="PIRSF000497">
    <property type="entry name" value="MAT"/>
    <property type="match status" value="1"/>
</dbReference>
<evidence type="ECO:0000256" key="5">
    <source>
        <dbReference type="ARBA" id="ARBA00022723"/>
    </source>
</evidence>
<dbReference type="InterPro" id="IPR022636">
    <property type="entry name" value="S-AdoMet_synthetase_sfam"/>
</dbReference>
<evidence type="ECO:0000256" key="4">
    <source>
        <dbReference type="ARBA" id="ARBA00022679"/>
    </source>
</evidence>
<evidence type="ECO:0000313" key="16">
    <source>
        <dbReference type="EMBL" id="CAI8886155.1"/>
    </source>
</evidence>
<evidence type="ECO:0000256" key="1">
    <source>
        <dbReference type="ARBA" id="ARBA00005224"/>
    </source>
</evidence>
<keyword evidence="17" id="KW-1185">Reference proteome</keyword>
<feature type="binding site" evidence="10">
    <location>
        <position position="240"/>
    </location>
    <ligand>
        <name>ATP</name>
        <dbReference type="ChEBI" id="CHEBI:30616"/>
        <note>ligand shared between two neighboring subunits</note>
    </ligand>
</feature>
<dbReference type="RefSeq" id="WP_026611087.1">
    <property type="nucleotide sequence ID" value="NZ_OX458333.1"/>
</dbReference>
<evidence type="ECO:0000256" key="2">
    <source>
        <dbReference type="ARBA" id="ARBA00009685"/>
    </source>
</evidence>
<comment type="catalytic activity">
    <reaction evidence="10">
        <text>L-methionine + ATP + H2O = S-adenosyl-L-methionine + phosphate + diphosphate</text>
        <dbReference type="Rhea" id="RHEA:21080"/>
        <dbReference type="ChEBI" id="CHEBI:15377"/>
        <dbReference type="ChEBI" id="CHEBI:30616"/>
        <dbReference type="ChEBI" id="CHEBI:33019"/>
        <dbReference type="ChEBI" id="CHEBI:43474"/>
        <dbReference type="ChEBI" id="CHEBI:57844"/>
        <dbReference type="ChEBI" id="CHEBI:59789"/>
        <dbReference type="EC" id="2.5.1.6"/>
    </reaction>
</comment>
<organism evidence="16 17">
    <name type="scientific">Methylocaldum szegediense</name>
    <dbReference type="NCBI Taxonomy" id="73780"/>
    <lineage>
        <taxon>Bacteria</taxon>
        <taxon>Pseudomonadati</taxon>
        <taxon>Pseudomonadota</taxon>
        <taxon>Gammaproteobacteria</taxon>
        <taxon>Methylococcales</taxon>
        <taxon>Methylococcaceae</taxon>
        <taxon>Methylocaldum</taxon>
    </lineage>
</organism>
<dbReference type="CDD" id="cd18079">
    <property type="entry name" value="S-AdoMet_synt"/>
    <property type="match status" value="1"/>
</dbReference>
<evidence type="ECO:0000259" key="14">
    <source>
        <dbReference type="Pfam" id="PF02772"/>
    </source>
</evidence>
<dbReference type="InterPro" id="IPR022630">
    <property type="entry name" value="S-AdoMet_synt_C"/>
</dbReference>
<dbReference type="Pfam" id="PF02772">
    <property type="entry name" value="S-AdoMet_synt_M"/>
    <property type="match status" value="1"/>
</dbReference>
<dbReference type="HAMAP" id="MF_00086">
    <property type="entry name" value="S_AdoMet_synth1"/>
    <property type="match status" value="1"/>
</dbReference>
<dbReference type="GO" id="GO:0004478">
    <property type="term" value="F:methionine adenosyltransferase activity"/>
    <property type="evidence" value="ECO:0007669"/>
    <property type="project" value="UniProtKB-EC"/>
</dbReference>
<dbReference type="InterPro" id="IPR022631">
    <property type="entry name" value="ADOMET_SYNTHASE_CS"/>
</dbReference>
<feature type="binding site" evidence="10">
    <location>
        <position position="240"/>
    </location>
    <ligand>
        <name>L-methionine</name>
        <dbReference type="ChEBI" id="CHEBI:57844"/>
        <note>ligand shared between two neighboring subunits</note>
    </ligand>
</feature>
<keyword evidence="6 10" id="KW-0547">Nucleotide-binding</keyword>
<keyword evidence="5 10" id="KW-0479">Metal-binding</keyword>
<dbReference type="Pfam" id="PF00438">
    <property type="entry name" value="S-AdoMet_synt_N"/>
    <property type="match status" value="1"/>
</dbReference>
<comment type="function">
    <text evidence="10">Catalyzes the formation of S-adenosylmethionine (AdoMet) from methionine and ATP. The overall synthetic reaction is composed of two sequential steps, AdoMet formation and the subsequent tripolyphosphate hydrolysis which occurs prior to release of AdoMet from the enzyme.</text>
</comment>
<proteinExistence type="inferred from homology"/>
<evidence type="ECO:0000256" key="6">
    <source>
        <dbReference type="ARBA" id="ARBA00022741"/>
    </source>
</evidence>
<feature type="binding site" evidence="10">
    <location>
        <position position="263"/>
    </location>
    <ligand>
        <name>ATP</name>
        <dbReference type="ChEBI" id="CHEBI:30616"/>
        <note>ligand shared between two neighboring subunits</note>
    </ligand>
</feature>
<evidence type="ECO:0000313" key="17">
    <source>
        <dbReference type="Proteomes" id="UP001162030"/>
    </source>
</evidence>
<evidence type="ECO:0000259" key="13">
    <source>
        <dbReference type="Pfam" id="PF00438"/>
    </source>
</evidence>
<feature type="binding site" evidence="10">
    <location>
        <position position="267"/>
    </location>
    <ligand>
        <name>ATP</name>
        <dbReference type="ChEBI" id="CHEBI:30616"/>
        <note>ligand shared between two neighboring subunits</note>
    </ligand>
</feature>
<keyword evidence="3 10" id="KW-0554">One-carbon metabolism</keyword>
<evidence type="ECO:0000256" key="11">
    <source>
        <dbReference type="RuleBase" id="RU000542"/>
    </source>
</evidence>
<dbReference type="PROSITE" id="PS00377">
    <property type="entry name" value="ADOMET_SYNTHASE_2"/>
    <property type="match status" value="1"/>
</dbReference>
<evidence type="ECO:0000259" key="15">
    <source>
        <dbReference type="Pfam" id="PF02773"/>
    </source>
</evidence>
<feature type="binding site" description="in other chain" evidence="10">
    <location>
        <position position="271"/>
    </location>
    <ligand>
        <name>L-methionine</name>
        <dbReference type="ChEBI" id="CHEBI:57844"/>
        <note>ligand shared between two neighboring subunits</note>
    </ligand>
</feature>
<sequence length="389" mass="42848">MSNNFIFTSESVSEGHPDKIADQISDAVLDEMLRQDPKARVAVETMVKTGMVVLAGEVTTSAWVDTEALVRQVVREIGYDDPSIGFDWESCAVLTAIGKQSPDIAMGVDETEEHEQGAGDQGLMFGYASNETDVLMPAPITYAHRLVQRQAEVRKKKFLPWLRPDAKSQVTFRYEDNKPVAIDAVVLSTQHSPEIDQKNLREAVMDEIILHVLPKEWLHKDTKYFINPTGKFVIGGPVGDCGLTGRKIIVDSYGGMARHGGGAFSGKDPSKVDRSAAYMGRYVAKNIVAAGLAERCEIQVSYAIGVAEPTSISVNTFGTGVIAEERLVQLVREYFDLRPKGLIRMLDLLRPIYRPTAAYGHFGRTEDTFTWEKTDKAAALREAAGLPPL</sequence>
<evidence type="ECO:0000256" key="3">
    <source>
        <dbReference type="ARBA" id="ARBA00022563"/>
    </source>
</evidence>
<feature type="binding site" description="in other chain" evidence="10">
    <location>
        <position position="100"/>
    </location>
    <ligand>
        <name>L-methionine</name>
        <dbReference type="ChEBI" id="CHEBI:57844"/>
        <note>ligand shared between two neighboring subunits</note>
    </ligand>
</feature>
<protein>
    <recommendedName>
        <fullName evidence="10">S-adenosylmethionine synthase</fullName>
        <shortName evidence="10">AdoMet synthase</shortName>
        <ecNumber evidence="10">2.5.1.6</ecNumber>
    </recommendedName>
    <alternativeName>
        <fullName evidence="10">MAT</fullName>
    </alternativeName>
    <alternativeName>
        <fullName evidence="10">Methionine adenosyltransferase</fullName>
    </alternativeName>
</protein>
<feature type="domain" description="S-adenosylmethionine synthetase N-terminal" evidence="13">
    <location>
        <begin position="4"/>
        <end position="102"/>
    </location>
</feature>
<keyword evidence="8 10" id="KW-0460">Magnesium</keyword>
<evidence type="ECO:0000256" key="8">
    <source>
        <dbReference type="ARBA" id="ARBA00022842"/>
    </source>
</evidence>
<keyword evidence="4 10" id="KW-0808">Transferase</keyword>
<feature type="binding site" description="in other chain" evidence="10">
    <location>
        <position position="57"/>
    </location>
    <ligand>
        <name>L-methionine</name>
        <dbReference type="ChEBI" id="CHEBI:57844"/>
        <note>ligand shared between two neighboring subunits</note>
    </ligand>
</feature>
<comment type="cofactor">
    <cofactor evidence="10">
        <name>Mg(2+)</name>
        <dbReference type="ChEBI" id="CHEBI:18420"/>
    </cofactor>
    <text evidence="10">Binds 2 divalent ions per subunit.</text>
</comment>
<feature type="domain" description="S-adenosylmethionine synthetase C-terminal" evidence="15">
    <location>
        <begin position="234"/>
        <end position="373"/>
    </location>
</feature>
<feature type="region of interest" description="Flexible loop" evidence="10">
    <location>
        <begin position="100"/>
        <end position="110"/>
    </location>
</feature>
<dbReference type="PANTHER" id="PTHR11964">
    <property type="entry name" value="S-ADENOSYLMETHIONINE SYNTHETASE"/>
    <property type="match status" value="1"/>
</dbReference>
<evidence type="ECO:0000256" key="12">
    <source>
        <dbReference type="RuleBase" id="RU004462"/>
    </source>
</evidence>
<dbReference type="Proteomes" id="UP001162030">
    <property type="component" value="Chromosome"/>
</dbReference>
<feature type="binding site" description="in other chain" evidence="10">
    <location>
        <begin position="246"/>
        <end position="247"/>
    </location>
    <ligand>
        <name>ATP</name>
        <dbReference type="ChEBI" id="CHEBI:30616"/>
        <note>ligand shared between two neighboring subunits</note>
    </ligand>
</feature>
<feature type="binding site" evidence="10">
    <location>
        <position position="44"/>
    </location>
    <ligand>
        <name>K(+)</name>
        <dbReference type="ChEBI" id="CHEBI:29103"/>
    </ligand>
</feature>
<keyword evidence="9 10" id="KW-0630">Potassium</keyword>
<dbReference type="EMBL" id="OX458333">
    <property type="protein sequence ID" value="CAI8886155.1"/>
    <property type="molecule type" value="Genomic_DNA"/>
</dbReference>
<evidence type="ECO:0000256" key="7">
    <source>
        <dbReference type="ARBA" id="ARBA00022840"/>
    </source>
</evidence>